<organism evidence="8 9">
    <name type="scientific">Dictyostelium firmibasis</name>
    <dbReference type="NCBI Taxonomy" id="79012"/>
    <lineage>
        <taxon>Eukaryota</taxon>
        <taxon>Amoebozoa</taxon>
        <taxon>Evosea</taxon>
        <taxon>Eumycetozoa</taxon>
        <taxon>Dictyostelia</taxon>
        <taxon>Dictyosteliales</taxon>
        <taxon>Dictyosteliaceae</taxon>
        <taxon>Dictyostelium</taxon>
    </lineage>
</organism>
<gene>
    <name evidence="8" type="ORF">RB653_003217</name>
</gene>
<evidence type="ECO:0000256" key="1">
    <source>
        <dbReference type="ARBA" id="ARBA00004370"/>
    </source>
</evidence>
<evidence type="ECO:0000313" key="9">
    <source>
        <dbReference type="Proteomes" id="UP001344447"/>
    </source>
</evidence>
<evidence type="ECO:0000313" key="8">
    <source>
        <dbReference type="EMBL" id="KAK5578262.1"/>
    </source>
</evidence>
<proteinExistence type="predicted"/>
<keyword evidence="3 5" id="KW-0472">Membrane</keyword>
<dbReference type="Pfam" id="PF24612">
    <property type="entry name" value="Ig_TgrO1"/>
    <property type="match status" value="1"/>
</dbReference>
<feature type="signal peptide" evidence="6">
    <location>
        <begin position="1"/>
        <end position="19"/>
    </location>
</feature>
<feature type="domain" description="TgrO1-like immunoglobulin-like" evidence="7">
    <location>
        <begin position="122"/>
        <end position="197"/>
    </location>
</feature>
<evidence type="ECO:0000256" key="4">
    <source>
        <dbReference type="ARBA" id="ARBA00023180"/>
    </source>
</evidence>
<sequence length="847" mass="93445">MKYIYLFLLAFLFIIPIYSQTKPNPIKFTNTATTISFEWGLNDNNYYTKWIIKRLDDKEINLNFTCIKDSISLKCIYTNTDSTLNQLYGKSIRACINSSSGIENCDSQLGPIHYPTPIFSTPILPLVDGGNLILTGSFLKFISTPNYYEIDSTTKVTFISNTSSLDFNPTNVTLGFPKGCGSKSIILPNGNKIQFNYQNAMISTANLIGECTIELNGSNFCDDQNSTINIKFDGKSIEKNFYSISSSSKLIFNCTQDYSSTGVPILVGSSNTVSIAFPPIIYSYDPFCDLDGDLIIHGKRLLSKNPNSTRTISVENSKCINPTGNTTYLKCSLGPGYDKLLMVTIDGLSSNSIDFYYELPIIYNVTMQNTMVIINGWCFSKISNVNVDNVATAFKGSASQLSFPLDGKYYQKTDITIYNIKYFVPTTITPTLFANVSTAPLVDETVVKLDIYYVDPENLITCNGKSKLTGNEYTNGSFFAIDPICGSITVEVSDSINKITVPITSGPGKIESCYLLSNFSTLCTGQHLSGESLISPHATVLFSGKQIPTTFLNSTSFMFTTLDDFSAGSLYLNFCTISNEGTYNLLPMILSYDASGFSKTGGIVTFSGRYFTNSTNIVISGCGNGTIQCTTNSYSTITCPITINGPYDKKCNASYDGKPIPIGDNKDGSIIISFSNPLPLSTNSLNLEGGSLLIFGDYFYKTNDPLIVSVGNISCNNPIIFDESFIQCNLASNPTTNYSTIFDELQDVNVTLAGKSGVGKIFTYNRYQSLSTTKEPLYNAMYIITAIVIIIGLCVAYLKFIFYYKKNRKDFVSNYNLIKKQCKQQTNNVSRPQLQIPESRVQSYANY</sequence>
<dbReference type="InterPro" id="IPR052014">
    <property type="entry name" value="Dictyostelium_Tiger"/>
</dbReference>
<protein>
    <recommendedName>
        <fullName evidence="7">TgrO1-like immunoglobulin-like domain-containing protein</fullName>
    </recommendedName>
</protein>
<reference evidence="8 9" key="1">
    <citation type="submission" date="2023-11" db="EMBL/GenBank/DDBJ databases">
        <title>Dfirmibasis_genome.</title>
        <authorList>
            <person name="Edelbroek B."/>
            <person name="Kjellin J."/>
            <person name="Jerlstrom-Hultqvist J."/>
            <person name="Soderbom F."/>
        </authorList>
    </citation>
    <scope>NUCLEOTIDE SEQUENCE [LARGE SCALE GENOMIC DNA]</scope>
    <source>
        <strain evidence="8 9">TNS-C-14</strain>
    </source>
</reference>
<name>A0AAN7TXZ5_9MYCE</name>
<dbReference type="EMBL" id="JAVFKY010000004">
    <property type="protein sequence ID" value="KAK5578262.1"/>
    <property type="molecule type" value="Genomic_DNA"/>
</dbReference>
<evidence type="ECO:0000256" key="3">
    <source>
        <dbReference type="ARBA" id="ARBA00023136"/>
    </source>
</evidence>
<dbReference type="InterPro" id="IPR057594">
    <property type="entry name" value="TgrO1-like_Ig"/>
</dbReference>
<accession>A0AAN7TXZ5</accession>
<dbReference type="PANTHER" id="PTHR31341:SF4">
    <property type="entry name" value="IPT_TIG DOMAIN-CONTAINING PROTEIN-RELATED"/>
    <property type="match status" value="1"/>
</dbReference>
<keyword evidence="4" id="KW-0325">Glycoprotein</keyword>
<comment type="subcellular location">
    <subcellularLocation>
        <location evidence="1">Membrane</location>
    </subcellularLocation>
</comment>
<feature type="transmembrane region" description="Helical" evidence="5">
    <location>
        <begin position="780"/>
        <end position="802"/>
    </location>
</feature>
<dbReference type="AlphaFoldDB" id="A0AAN7TXZ5"/>
<evidence type="ECO:0000256" key="2">
    <source>
        <dbReference type="ARBA" id="ARBA00022729"/>
    </source>
</evidence>
<keyword evidence="2 6" id="KW-0732">Signal</keyword>
<dbReference type="Proteomes" id="UP001344447">
    <property type="component" value="Unassembled WGS sequence"/>
</dbReference>
<evidence type="ECO:0000256" key="6">
    <source>
        <dbReference type="SAM" id="SignalP"/>
    </source>
</evidence>
<dbReference type="PANTHER" id="PTHR31341">
    <property type="entry name" value="IPT/TIG DOMAIN-CONTAINING PROTEIN-RELATED-RELATED"/>
    <property type="match status" value="1"/>
</dbReference>
<keyword evidence="5" id="KW-1133">Transmembrane helix</keyword>
<evidence type="ECO:0000256" key="5">
    <source>
        <dbReference type="SAM" id="Phobius"/>
    </source>
</evidence>
<evidence type="ECO:0000259" key="7">
    <source>
        <dbReference type="Pfam" id="PF24612"/>
    </source>
</evidence>
<keyword evidence="9" id="KW-1185">Reference proteome</keyword>
<dbReference type="GO" id="GO:0016020">
    <property type="term" value="C:membrane"/>
    <property type="evidence" value="ECO:0007669"/>
    <property type="project" value="UniProtKB-SubCell"/>
</dbReference>
<keyword evidence="5" id="KW-0812">Transmembrane</keyword>
<feature type="chain" id="PRO_5042892981" description="TgrO1-like immunoglobulin-like domain-containing protein" evidence="6">
    <location>
        <begin position="20"/>
        <end position="847"/>
    </location>
</feature>
<comment type="caution">
    <text evidence="8">The sequence shown here is derived from an EMBL/GenBank/DDBJ whole genome shotgun (WGS) entry which is preliminary data.</text>
</comment>